<dbReference type="Gene3D" id="3.30.30.10">
    <property type="entry name" value="Knottin, scorpion toxin-like"/>
    <property type="match status" value="1"/>
</dbReference>
<feature type="domain" description="Knottins-like" evidence="2">
    <location>
        <begin position="81"/>
        <end position="124"/>
    </location>
</feature>
<name>A0A804LMS2_MAIZE</name>
<evidence type="ECO:0000313" key="4">
    <source>
        <dbReference type="Proteomes" id="UP000007305"/>
    </source>
</evidence>
<dbReference type="InParanoid" id="A0A804LMS2"/>
<organism evidence="3 4">
    <name type="scientific">Zea mays</name>
    <name type="common">Maize</name>
    <dbReference type="NCBI Taxonomy" id="4577"/>
    <lineage>
        <taxon>Eukaryota</taxon>
        <taxon>Viridiplantae</taxon>
        <taxon>Streptophyta</taxon>
        <taxon>Embryophyta</taxon>
        <taxon>Tracheophyta</taxon>
        <taxon>Spermatophyta</taxon>
        <taxon>Magnoliopsida</taxon>
        <taxon>Liliopsida</taxon>
        <taxon>Poales</taxon>
        <taxon>Poaceae</taxon>
        <taxon>PACMAD clade</taxon>
        <taxon>Panicoideae</taxon>
        <taxon>Andropogonodae</taxon>
        <taxon>Andropogoneae</taxon>
        <taxon>Tripsacinae</taxon>
        <taxon>Zea</taxon>
    </lineage>
</organism>
<dbReference type="Gramene" id="Zm00001eb022340_T001">
    <property type="protein sequence ID" value="Zm00001eb022340_P001"/>
    <property type="gene ID" value="Zm00001eb022340"/>
</dbReference>
<reference evidence="4" key="1">
    <citation type="submission" date="2015-12" db="EMBL/GenBank/DDBJ databases">
        <title>Update maize B73 reference genome by single molecule sequencing technologies.</title>
        <authorList>
            <consortium name="Maize Genome Sequencing Project"/>
            <person name="Ware D."/>
        </authorList>
    </citation>
    <scope>NUCLEOTIDE SEQUENCE [LARGE SCALE GENOMIC DNA]</scope>
    <source>
        <strain evidence="4">cv. B73</strain>
    </source>
</reference>
<dbReference type="AlphaFoldDB" id="A0A804LMS2"/>
<protein>
    <recommendedName>
        <fullName evidence="2">Knottins-like domain-containing protein</fullName>
    </recommendedName>
</protein>
<dbReference type="Proteomes" id="UP000007305">
    <property type="component" value="Chromosome 1"/>
</dbReference>
<dbReference type="InterPro" id="IPR003614">
    <property type="entry name" value="Knottins"/>
</dbReference>
<proteinExistence type="predicted"/>
<feature type="region of interest" description="Disordered" evidence="1">
    <location>
        <begin position="1"/>
        <end position="24"/>
    </location>
</feature>
<evidence type="ECO:0000313" key="3">
    <source>
        <dbReference type="EnsemblPlants" id="Zm00001eb022340_P001"/>
    </source>
</evidence>
<evidence type="ECO:0000256" key="1">
    <source>
        <dbReference type="SAM" id="MobiDB-lite"/>
    </source>
</evidence>
<keyword evidence="4" id="KW-1185">Reference proteome</keyword>
<dbReference type="Pfam" id="PF00304">
    <property type="entry name" value="Gamma-thionin"/>
    <property type="match status" value="1"/>
</dbReference>
<dbReference type="InterPro" id="IPR036574">
    <property type="entry name" value="Scorpion_toxin-like_sf"/>
</dbReference>
<evidence type="ECO:0000259" key="2">
    <source>
        <dbReference type="Pfam" id="PF00304"/>
    </source>
</evidence>
<dbReference type="EnsemblPlants" id="Zm00001eb022340_T001">
    <property type="protein sequence ID" value="Zm00001eb022340_P001"/>
    <property type="gene ID" value="Zm00001eb022340"/>
</dbReference>
<reference evidence="3" key="3">
    <citation type="submission" date="2021-05" db="UniProtKB">
        <authorList>
            <consortium name="EnsemblPlants"/>
        </authorList>
    </citation>
    <scope>IDENTIFICATION</scope>
    <source>
        <strain evidence="3">cv. B73</strain>
    </source>
</reference>
<reference evidence="3" key="2">
    <citation type="submission" date="2019-07" db="EMBL/GenBank/DDBJ databases">
        <authorList>
            <person name="Seetharam A."/>
            <person name="Woodhouse M."/>
            <person name="Cannon E."/>
        </authorList>
    </citation>
    <scope>NUCLEOTIDE SEQUENCE [LARGE SCALE GENOMIC DNA]</scope>
    <source>
        <strain evidence="3">cv. B73</strain>
    </source>
</reference>
<dbReference type="SUPFAM" id="SSF57095">
    <property type="entry name" value="Scorpion toxin-like"/>
    <property type="match status" value="1"/>
</dbReference>
<sequence length="149" mass="16267">MEVDVGGGARRPTSQCQGWGRKHRDWGHGRQSALELVATHGGRRGNDSGVAYAEVVERGRRGWDRRRRRVEMASVEAGDDCYHLSAKFKGWCLYPDHCADVCSTESDNNLGGTCRGFPSRCYCRALFCPQGPKAAPSTIAAARSPPTIG</sequence>
<accession>A0A804LMS2</accession>